<evidence type="ECO:0000256" key="8">
    <source>
        <dbReference type="SAM" id="SignalP"/>
    </source>
</evidence>
<keyword evidence="3 7" id="KW-0964">Secreted</keyword>
<feature type="chain" id="PRO_5044868555" description="Gamma-interferon-inducible lysosomal thiol reductase" evidence="8">
    <location>
        <begin position="17"/>
        <end position="251"/>
    </location>
</feature>
<comment type="similarity">
    <text evidence="1 7">Belongs to the GILT family.</text>
</comment>
<accession>A0ABD1KEJ7</accession>
<evidence type="ECO:0000313" key="11">
    <source>
        <dbReference type="Proteomes" id="UP001591681"/>
    </source>
</evidence>
<evidence type="ECO:0000259" key="9">
    <source>
        <dbReference type="PROSITE" id="PS51110"/>
    </source>
</evidence>
<dbReference type="GO" id="GO:0005576">
    <property type="term" value="C:extracellular region"/>
    <property type="evidence" value="ECO:0007669"/>
    <property type="project" value="UniProtKB-SubCell"/>
</dbReference>
<evidence type="ECO:0000256" key="2">
    <source>
        <dbReference type="ARBA" id="ARBA00011615"/>
    </source>
</evidence>
<evidence type="ECO:0000256" key="3">
    <source>
        <dbReference type="ARBA" id="ARBA00022525"/>
    </source>
</evidence>
<comment type="subunit">
    <text evidence="2 7">Dimer; disulfide-linked.</text>
</comment>
<dbReference type="InterPro" id="IPR003119">
    <property type="entry name" value="SAP_A"/>
</dbReference>
<comment type="subcellular location">
    <subcellularLocation>
        <location evidence="7">Secreted</location>
    </subcellularLocation>
    <subcellularLocation>
        <location evidence="7">Lysosome</location>
    </subcellularLocation>
</comment>
<protein>
    <recommendedName>
        <fullName evidence="7">Gamma-interferon-inducible lysosomal thiol reductase</fullName>
        <ecNumber evidence="7">1.8.-.-</ecNumber>
    </recommendedName>
    <alternativeName>
        <fullName evidence="7">Gamma-interferon-inducible protein IP-30</fullName>
    </alternativeName>
</protein>
<keyword evidence="7" id="KW-0391">Immunity</keyword>
<evidence type="ECO:0000313" key="10">
    <source>
        <dbReference type="EMBL" id="KAL2097631.1"/>
    </source>
</evidence>
<keyword evidence="6 7" id="KW-0325">Glycoprotein</keyword>
<organism evidence="10 11">
    <name type="scientific">Coilia grayii</name>
    <name type="common">Gray's grenadier anchovy</name>
    <dbReference type="NCBI Taxonomy" id="363190"/>
    <lineage>
        <taxon>Eukaryota</taxon>
        <taxon>Metazoa</taxon>
        <taxon>Chordata</taxon>
        <taxon>Craniata</taxon>
        <taxon>Vertebrata</taxon>
        <taxon>Euteleostomi</taxon>
        <taxon>Actinopterygii</taxon>
        <taxon>Neopterygii</taxon>
        <taxon>Teleostei</taxon>
        <taxon>Clupei</taxon>
        <taxon>Clupeiformes</taxon>
        <taxon>Clupeoidei</taxon>
        <taxon>Engraulidae</taxon>
        <taxon>Coilinae</taxon>
        <taxon>Coilia</taxon>
    </lineage>
</organism>
<dbReference type="EMBL" id="JBHFQA010000006">
    <property type="protein sequence ID" value="KAL2097631.1"/>
    <property type="molecule type" value="Genomic_DNA"/>
</dbReference>
<reference evidence="10 11" key="1">
    <citation type="submission" date="2024-09" db="EMBL/GenBank/DDBJ databases">
        <title>A chromosome-level genome assembly of Gray's grenadier anchovy, Coilia grayii.</title>
        <authorList>
            <person name="Fu Z."/>
        </authorList>
    </citation>
    <scope>NUCLEOTIDE SEQUENCE [LARGE SCALE GENOMIC DNA]</scope>
    <source>
        <strain evidence="10">G4</strain>
        <tissue evidence="10">Muscle</tissue>
    </source>
</reference>
<dbReference type="EC" id="1.8.-.-" evidence="7"/>
<name>A0ABD1KEJ7_9TELE</name>
<gene>
    <name evidence="10" type="ORF">ACEWY4_006838</name>
</gene>
<dbReference type="GO" id="GO:0002376">
    <property type="term" value="P:immune system process"/>
    <property type="evidence" value="ECO:0007669"/>
    <property type="project" value="UniProtKB-KW"/>
</dbReference>
<evidence type="ECO:0000256" key="1">
    <source>
        <dbReference type="ARBA" id="ARBA00005679"/>
    </source>
</evidence>
<feature type="signal peptide" evidence="8">
    <location>
        <begin position="1"/>
        <end position="16"/>
    </location>
</feature>
<dbReference type="GO" id="GO:0016671">
    <property type="term" value="F:oxidoreductase activity, acting on a sulfur group of donors, disulfide as acceptor"/>
    <property type="evidence" value="ECO:0007669"/>
    <property type="project" value="UniProtKB-UniRule"/>
</dbReference>
<dbReference type="GO" id="GO:0005764">
    <property type="term" value="C:lysosome"/>
    <property type="evidence" value="ECO:0007669"/>
    <property type="project" value="UniProtKB-SubCell"/>
</dbReference>
<sequence length="251" mass="27777">MKGATLLLFVACFVLATSFTLPCRYPPSAWCSSLEIASECGVLKQCVEYNNTSSDKVAIALYYESLCPGCRQFLTTQLHPTWVMLRDIMDVQLVPFGNAVESFDGKKYHFTCQHGEEECLGNMIETCVLNSVDPATAFMVIYCMEGSADVVKSGQTCLELVSPSSKWDSIMTCVKGDQGNKLMHDNAVKTNALKPPHEYVPWVTVNGEHTDDLQDKAMNSLFNLVCSLYKGEKPPACTLAAKIKSRSYCFN</sequence>
<dbReference type="AlphaFoldDB" id="A0ABD1KEJ7"/>
<evidence type="ECO:0000256" key="5">
    <source>
        <dbReference type="ARBA" id="ARBA00023157"/>
    </source>
</evidence>
<proteinExistence type="inferred from homology"/>
<dbReference type="PANTHER" id="PTHR13234:SF43">
    <property type="entry name" value="GAMMA-INTERFERON-INDUCIBLE LYSOSOMAL THIOL REDUCTASE"/>
    <property type="match status" value="1"/>
</dbReference>
<evidence type="ECO:0000256" key="4">
    <source>
        <dbReference type="ARBA" id="ARBA00022729"/>
    </source>
</evidence>
<evidence type="ECO:0000256" key="7">
    <source>
        <dbReference type="RuleBase" id="RU369109"/>
    </source>
</evidence>
<keyword evidence="7" id="KW-0560">Oxidoreductase</keyword>
<dbReference type="Pfam" id="PF03227">
    <property type="entry name" value="GILT"/>
    <property type="match status" value="1"/>
</dbReference>
<keyword evidence="11" id="KW-1185">Reference proteome</keyword>
<keyword evidence="7" id="KW-0458">Lysosome</keyword>
<keyword evidence="7" id="KW-0676">Redox-active center</keyword>
<keyword evidence="5 7" id="KW-1015">Disulfide bond</keyword>
<evidence type="ECO:0000256" key="6">
    <source>
        <dbReference type="ARBA" id="ARBA00023180"/>
    </source>
</evidence>
<comment type="function">
    <text evidence="7">Lysosomal thiol reductase that can reduce protein disulfide bonds. Facilitates the complete unfolding of proteins destined for lysosomal degradation. Plays an important role in antigen processing.</text>
</comment>
<keyword evidence="4 7" id="KW-0732">Signal</keyword>
<comment type="caution">
    <text evidence="10">The sequence shown here is derived from an EMBL/GenBank/DDBJ whole genome shotgun (WGS) entry which is preliminary data.</text>
</comment>
<dbReference type="PROSITE" id="PS51110">
    <property type="entry name" value="SAP_A"/>
    <property type="match status" value="1"/>
</dbReference>
<feature type="domain" description="Saposin A-type" evidence="9">
    <location>
        <begin position="16"/>
        <end position="56"/>
    </location>
</feature>
<dbReference type="Proteomes" id="UP001591681">
    <property type="component" value="Unassembled WGS sequence"/>
</dbReference>
<dbReference type="PANTHER" id="PTHR13234">
    <property type="entry name" value="GAMMA-INTERFERON INDUCIBLE LYSOSOMAL THIOL REDUCTASE GILT"/>
    <property type="match status" value="1"/>
</dbReference>
<dbReference type="Pfam" id="PF02199">
    <property type="entry name" value="SapA"/>
    <property type="match status" value="1"/>
</dbReference>
<dbReference type="InterPro" id="IPR004911">
    <property type="entry name" value="Interferon-induced_GILT"/>
</dbReference>